<organism evidence="2 3">
    <name type="scientific">Endocarpon pusillum</name>
    <dbReference type="NCBI Taxonomy" id="364733"/>
    <lineage>
        <taxon>Eukaryota</taxon>
        <taxon>Fungi</taxon>
        <taxon>Dikarya</taxon>
        <taxon>Ascomycota</taxon>
        <taxon>Pezizomycotina</taxon>
        <taxon>Eurotiomycetes</taxon>
        <taxon>Chaetothyriomycetidae</taxon>
        <taxon>Verrucariales</taxon>
        <taxon>Verrucariaceae</taxon>
        <taxon>Endocarpon</taxon>
    </lineage>
</organism>
<proteinExistence type="predicted"/>
<name>A0A8H7A9V8_9EURO</name>
<dbReference type="AlphaFoldDB" id="A0A8H7A9V8"/>
<reference evidence="2" key="1">
    <citation type="submission" date="2020-02" db="EMBL/GenBank/DDBJ databases">
        <authorList>
            <person name="Palmer J.M."/>
        </authorList>
    </citation>
    <scope>NUCLEOTIDE SEQUENCE</scope>
    <source>
        <strain evidence="2">EPUS1.4</strain>
        <tissue evidence="2">Thallus</tissue>
    </source>
</reference>
<comment type="caution">
    <text evidence="2">The sequence shown here is derived from an EMBL/GenBank/DDBJ whole genome shotgun (WGS) entry which is preliminary data.</text>
</comment>
<feature type="transmembrane region" description="Helical" evidence="1">
    <location>
        <begin position="12"/>
        <end position="33"/>
    </location>
</feature>
<gene>
    <name evidence="2" type="ORF">GJ744_004009</name>
</gene>
<protein>
    <submittedName>
        <fullName evidence="2">Uncharacterized protein</fullName>
    </submittedName>
</protein>
<evidence type="ECO:0000313" key="2">
    <source>
        <dbReference type="EMBL" id="KAF7503287.1"/>
    </source>
</evidence>
<dbReference type="EMBL" id="JAACFV010000186">
    <property type="protein sequence ID" value="KAF7503287.1"/>
    <property type="molecule type" value="Genomic_DNA"/>
</dbReference>
<evidence type="ECO:0000256" key="1">
    <source>
        <dbReference type="SAM" id="Phobius"/>
    </source>
</evidence>
<keyword evidence="1" id="KW-0812">Transmembrane</keyword>
<dbReference type="Proteomes" id="UP000606974">
    <property type="component" value="Unassembled WGS sequence"/>
</dbReference>
<keyword evidence="3" id="KW-1185">Reference proteome</keyword>
<keyword evidence="1" id="KW-0472">Membrane</keyword>
<accession>A0A8H7A9V8</accession>
<evidence type="ECO:0000313" key="3">
    <source>
        <dbReference type="Proteomes" id="UP000606974"/>
    </source>
</evidence>
<sequence length="383" mass="43267">MRFPDDDGLPLWLFILVILLAIATLAVVFYVVWRRCIRRPKKQDCGSQEIPESPVRKMSVKRGQTVRASWNESLTGSRFGYGAIREQSGRPSPQWPETAYSSERYDRFQKPSFNSASRSMPNSQVDPRFASRWSWSDFARSRSRIGSTSERESIRASYISFSMDHQQLEPTISKPPSPNFERDWLDPPTPLPPMTPLTLPRTPTDSTPCHVSTRTMSNYAPVPRLPSKYRISRYCEDNISASSKTPRRSQKADSRFLSIWSRPQGHHSSAATREIFLQEWSNTYRSMLVYPESLSSNVPVKPTSSHVEAISVTDSASEALAESEMDVSLPSTTAARSIVSVSPISRTDSCGTDSVRSHRKERGRPCVEPLKSRKEGISWLVEG</sequence>
<keyword evidence="1" id="KW-1133">Transmembrane helix</keyword>